<dbReference type="GeneID" id="119738184"/>
<feature type="compositionally biased region" description="Acidic residues" evidence="2">
    <location>
        <begin position="373"/>
        <end position="382"/>
    </location>
</feature>
<organism evidence="6 7">
    <name type="scientific">Patiria miniata</name>
    <name type="common">Bat star</name>
    <name type="synonym">Asterina miniata</name>
    <dbReference type="NCBI Taxonomy" id="46514"/>
    <lineage>
        <taxon>Eukaryota</taxon>
        <taxon>Metazoa</taxon>
        <taxon>Echinodermata</taxon>
        <taxon>Eleutherozoa</taxon>
        <taxon>Asterozoa</taxon>
        <taxon>Asteroidea</taxon>
        <taxon>Valvatacea</taxon>
        <taxon>Valvatida</taxon>
        <taxon>Asterinidae</taxon>
        <taxon>Patiria</taxon>
    </lineage>
</organism>
<evidence type="ECO:0000256" key="1">
    <source>
        <dbReference type="PROSITE-ProRule" id="PRU00076"/>
    </source>
</evidence>
<keyword evidence="3" id="KW-1133">Transmembrane helix</keyword>
<feature type="disulfide bond" evidence="1">
    <location>
        <begin position="55"/>
        <end position="64"/>
    </location>
</feature>
<dbReference type="InterPro" id="IPR000742">
    <property type="entry name" value="EGF"/>
</dbReference>
<evidence type="ECO:0000313" key="6">
    <source>
        <dbReference type="EnsemblMetazoa" id="XP_038068859.1"/>
    </source>
</evidence>
<dbReference type="AlphaFoldDB" id="A0A914AZB5"/>
<keyword evidence="1" id="KW-0245">EGF-like domain</keyword>
<dbReference type="RefSeq" id="XP_038068859.1">
    <property type="nucleotide sequence ID" value="XM_038212931.1"/>
</dbReference>
<comment type="caution">
    <text evidence="1">Lacks conserved residue(s) required for the propagation of feature annotation.</text>
</comment>
<dbReference type="SUPFAM" id="SSF57196">
    <property type="entry name" value="EGF/Laminin"/>
    <property type="match status" value="1"/>
</dbReference>
<evidence type="ECO:0000313" key="7">
    <source>
        <dbReference type="Proteomes" id="UP000887568"/>
    </source>
</evidence>
<accession>A0A914AZB5</accession>
<dbReference type="Proteomes" id="UP000887568">
    <property type="component" value="Unplaced"/>
</dbReference>
<feature type="domain" description="EGF-like" evidence="5">
    <location>
        <begin position="29"/>
        <end position="65"/>
    </location>
</feature>
<evidence type="ECO:0000256" key="3">
    <source>
        <dbReference type="SAM" id="Phobius"/>
    </source>
</evidence>
<feature type="region of interest" description="Disordered" evidence="2">
    <location>
        <begin position="197"/>
        <end position="412"/>
    </location>
</feature>
<dbReference type="PROSITE" id="PS00022">
    <property type="entry name" value="EGF_1"/>
    <property type="match status" value="1"/>
</dbReference>
<dbReference type="PROSITE" id="PS50026">
    <property type="entry name" value="EGF_3"/>
    <property type="match status" value="1"/>
</dbReference>
<dbReference type="EnsemblMetazoa" id="XM_038212931.1">
    <property type="protein sequence ID" value="XP_038068859.1"/>
    <property type="gene ID" value="LOC119738184"/>
</dbReference>
<feature type="compositionally biased region" description="Basic and acidic residues" evidence="2">
    <location>
        <begin position="319"/>
        <end position="343"/>
    </location>
</feature>
<dbReference type="PROSITE" id="PS01186">
    <property type="entry name" value="EGF_2"/>
    <property type="match status" value="1"/>
</dbReference>
<keyword evidence="3" id="KW-0472">Membrane</keyword>
<evidence type="ECO:0000256" key="4">
    <source>
        <dbReference type="SAM" id="SignalP"/>
    </source>
</evidence>
<feature type="compositionally biased region" description="Basic and acidic residues" evidence="2">
    <location>
        <begin position="399"/>
        <end position="412"/>
    </location>
</feature>
<keyword evidence="1" id="KW-1015">Disulfide bond</keyword>
<keyword evidence="3" id="KW-0812">Transmembrane</keyword>
<feature type="signal peptide" evidence="4">
    <location>
        <begin position="1"/>
        <end position="29"/>
    </location>
</feature>
<dbReference type="OrthoDB" id="10545079at2759"/>
<keyword evidence="7" id="KW-1185">Reference proteome</keyword>
<feature type="region of interest" description="Disordered" evidence="2">
    <location>
        <begin position="117"/>
        <end position="138"/>
    </location>
</feature>
<feature type="transmembrane region" description="Helical" evidence="3">
    <location>
        <begin position="67"/>
        <end position="93"/>
    </location>
</feature>
<keyword evidence="4" id="KW-0732">Signal</keyword>
<proteinExistence type="predicted"/>
<dbReference type="Gene3D" id="2.10.25.10">
    <property type="entry name" value="Laminin"/>
    <property type="match status" value="1"/>
</dbReference>
<name>A0A914AZB5_PATMI</name>
<evidence type="ECO:0000259" key="5">
    <source>
        <dbReference type="PROSITE" id="PS50026"/>
    </source>
</evidence>
<reference evidence="6" key="1">
    <citation type="submission" date="2022-11" db="UniProtKB">
        <authorList>
            <consortium name="EnsemblMetazoa"/>
        </authorList>
    </citation>
    <scope>IDENTIFICATION</scope>
</reference>
<dbReference type="OMA" id="AVHENPV"/>
<feature type="chain" id="PRO_5037134436" description="EGF-like domain-containing protein" evidence="4">
    <location>
        <begin position="30"/>
        <end position="412"/>
    </location>
</feature>
<sequence>MMSLSCIGRTPSILNAFLFLLLLYPQSSATEVCGNSTLTDCKNDGVCLGDGTCECPGGYAGPKCETAVVSVAILVLVCIMPMITWTIICGYGWRSCKFETSLNGIQYRARVRRRRRRRARAGSAPDAEANAPVDDDPPGYYQAVYENPVVTGLGENPDWTTPPSNYLELPPHYEDLINAIKSTEDMPTPVIIQMEPAEAGECSRPVGDLETLTGEPRRLRGGPQTQSDQNEDSEVPDELPSQIGATRGLNCDCEIGRDDSSNSCMDQGTPDDEPSSFGTHSRPASEEGAPPNQRETEDDPSLEIPSETASGTRAKISLSKKEQNQRGSEDKTYEDVSNKRASEDISSSKGSDVPKEGSNSWGSEGVFSRMDSNEESTPECSEDFINPEGSEELPANQRVSEDALYKKEQSSQ</sequence>
<evidence type="ECO:0000256" key="2">
    <source>
        <dbReference type="SAM" id="MobiDB-lite"/>
    </source>
</evidence>
<protein>
    <recommendedName>
        <fullName evidence="5">EGF-like domain-containing protein</fullName>
    </recommendedName>
</protein>